<dbReference type="Pfam" id="PF00097">
    <property type="entry name" value="zf-C3HC4"/>
    <property type="match status" value="1"/>
</dbReference>
<evidence type="ECO:0000313" key="7">
    <source>
        <dbReference type="Proteomes" id="UP000288716"/>
    </source>
</evidence>
<dbReference type="InterPro" id="IPR047126">
    <property type="entry name" value="RNF141-like"/>
</dbReference>
<evidence type="ECO:0000256" key="4">
    <source>
        <dbReference type="PROSITE-ProRule" id="PRU00175"/>
    </source>
</evidence>
<dbReference type="Proteomes" id="UP000288716">
    <property type="component" value="Unassembled WGS sequence"/>
</dbReference>
<dbReference type="InterPro" id="IPR001841">
    <property type="entry name" value="Znf_RING"/>
</dbReference>
<dbReference type="InterPro" id="IPR017907">
    <property type="entry name" value="Znf_RING_CS"/>
</dbReference>
<proteinExistence type="predicted"/>
<evidence type="ECO:0000256" key="1">
    <source>
        <dbReference type="ARBA" id="ARBA00022723"/>
    </source>
</evidence>
<dbReference type="VEuPathDB" id="VectorBase:LDEU008068"/>
<dbReference type="AlphaFoldDB" id="A0A443S8W6"/>
<dbReference type="Gene3D" id="3.30.40.10">
    <property type="entry name" value="Zinc/RING finger domain, C3HC4 (zinc finger)"/>
    <property type="match status" value="1"/>
</dbReference>
<dbReference type="InterPro" id="IPR018957">
    <property type="entry name" value="Znf_C3HC4_RING-type"/>
</dbReference>
<evidence type="ECO:0000259" key="5">
    <source>
        <dbReference type="PROSITE" id="PS50089"/>
    </source>
</evidence>
<feature type="domain" description="RING-type" evidence="5">
    <location>
        <begin position="118"/>
        <end position="161"/>
    </location>
</feature>
<protein>
    <recommendedName>
        <fullName evidence="5">RING-type domain-containing protein</fullName>
    </recommendedName>
</protein>
<comment type="caution">
    <text evidence="6">The sequence shown here is derived from an EMBL/GenBank/DDBJ whole genome shotgun (WGS) entry which is preliminary data.</text>
</comment>
<keyword evidence="1" id="KW-0479">Metal-binding</keyword>
<dbReference type="SUPFAM" id="SSF57850">
    <property type="entry name" value="RING/U-box"/>
    <property type="match status" value="1"/>
</dbReference>
<dbReference type="STRING" id="299467.A0A443S8W6"/>
<evidence type="ECO:0000256" key="2">
    <source>
        <dbReference type="ARBA" id="ARBA00022771"/>
    </source>
</evidence>
<accession>A0A443S8W6</accession>
<dbReference type="InterPro" id="IPR013083">
    <property type="entry name" value="Znf_RING/FYVE/PHD"/>
</dbReference>
<evidence type="ECO:0000313" key="6">
    <source>
        <dbReference type="EMBL" id="RWS23973.1"/>
    </source>
</evidence>
<sequence>MIEFEFYGGETLQEMFRESNELLRGNKSYYKEVYCNKFTPFSVLIKDIVRSIRNVVNIHLPSLHFDGNILDLNKNPAFYEITNGSQVIIETVKPEPGSDNSKQCGVVQRELKPPADICAICRGDFVDLTLVKPCKHEFCYPCINEWFRILNLDEIHCPMCRTPANEIWKVINPKLFQRFSFRERSNAGAMDPNASYDDIMMAYITNNWAPVMINSTSWEYVNLGIKNLDLIL</sequence>
<dbReference type="PROSITE" id="PS50089">
    <property type="entry name" value="ZF_RING_2"/>
    <property type="match status" value="1"/>
</dbReference>
<keyword evidence="7" id="KW-1185">Reference proteome</keyword>
<dbReference type="SMART" id="SM00184">
    <property type="entry name" value="RING"/>
    <property type="match status" value="1"/>
</dbReference>
<dbReference type="OrthoDB" id="9049620at2759"/>
<organism evidence="6 7">
    <name type="scientific">Leptotrombidium deliense</name>
    <dbReference type="NCBI Taxonomy" id="299467"/>
    <lineage>
        <taxon>Eukaryota</taxon>
        <taxon>Metazoa</taxon>
        <taxon>Ecdysozoa</taxon>
        <taxon>Arthropoda</taxon>
        <taxon>Chelicerata</taxon>
        <taxon>Arachnida</taxon>
        <taxon>Acari</taxon>
        <taxon>Acariformes</taxon>
        <taxon>Trombidiformes</taxon>
        <taxon>Prostigmata</taxon>
        <taxon>Anystina</taxon>
        <taxon>Parasitengona</taxon>
        <taxon>Trombiculoidea</taxon>
        <taxon>Trombiculidae</taxon>
        <taxon>Leptotrombidium</taxon>
    </lineage>
</organism>
<keyword evidence="2 4" id="KW-0863">Zinc-finger</keyword>
<dbReference type="PROSITE" id="PS00518">
    <property type="entry name" value="ZF_RING_1"/>
    <property type="match status" value="1"/>
</dbReference>
<name>A0A443S8W6_9ACAR</name>
<evidence type="ECO:0000256" key="3">
    <source>
        <dbReference type="ARBA" id="ARBA00022833"/>
    </source>
</evidence>
<reference evidence="6 7" key="1">
    <citation type="journal article" date="2018" name="Gigascience">
        <title>Genomes of trombidid mites reveal novel predicted allergens and laterally-transferred genes associated with secondary metabolism.</title>
        <authorList>
            <person name="Dong X."/>
            <person name="Chaisiri K."/>
            <person name="Xia D."/>
            <person name="Armstrong S.D."/>
            <person name="Fang Y."/>
            <person name="Donnelly M.J."/>
            <person name="Kadowaki T."/>
            <person name="McGarry J.W."/>
            <person name="Darby A.C."/>
            <person name="Makepeace B.L."/>
        </authorList>
    </citation>
    <scope>NUCLEOTIDE SEQUENCE [LARGE SCALE GENOMIC DNA]</scope>
    <source>
        <strain evidence="6">UoL-UT</strain>
    </source>
</reference>
<keyword evidence="3" id="KW-0862">Zinc</keyword>
<gene>
    <name evidence="6" type="ORF">B4U80_13289</name>
</gene>
<dbReference type="GO" id="GO:0008270">
    <property type="term" value="F:zinc ion binding"/>
    <property type="evidence" value="ECO:0007669"/>
    <property type="project" value="UniProtKB-KW"/>
</dbReference>
<dbReference type="EMBL" id="NCKV01005583">
    <property type="protein sequence ID" value="RWS23973.1"/>
    <property type="molecule type" value="Genomic_DNA"/>
</dbReference>
<dbReference type="PANTHER" id="PTHR12109:SF5">
    <property type="entry name" value="RING-TYPE DOMAIN-CONTAINING PROTEIN"/>
    <property type="match status" value="1"/>
</dbReference>
<dbReference type="PANTHER" id="PTHR12109">
    <property type="entry name" value="RING FINGER PROTEIN 141-RELATED"/>
    <property type="match status" value="1"/>
</dbReference>